<evidence type="ECO:0000313" key="2">
    <source>
        <dbReference type="EMBL" id="MFF9881237.1"/>
    </source>
</evidence>
<evidence type="ECO:0000256" key="1">
    <source>
        <dbReference type="SAM" id="MobiDB-lite"/>
    </source>
</evidence>
<name>A0ABW6YQY5_9ACTN</name>
<dbReference type="Proteomes" id="UP001603418">
    <property type="component" value="Unassembled WGS sequence"/>
</dbReference>
<accession>A0ABW6YQY5</accession>
<organism evidence="2 3">
    <name type="scientific">Streptomyces eurythermus</name>
    <dbReference type="NCBI Taxonomy" id="42237"/>
    <lineage>
        <taxon>Bacteria</taxon>
        <taxon>Bacillati</taxon>
        <taxon>Actinomycetota</taxon>
        <taxon>Actinomycetes</taxon>
        <taxon>Kitasatosporales</taxon>
        <taxon>Streptomycetaceae</taxon>
        <taxon>Streptomyces</taxon>
    </lineage>
</organism>
<protein>
    <submittedName>
        <fullName evidence="2">Uncharacterized protein</fullName>
    </submittedName>
</protein>
<proteinExistence type="predicted"/>
<sequence length="55" mass="6265">MTRERRYANAAVGRDASARRRTGGYDGRQILERAKSRPDRGQFIAAIREIDVSRS</sequence>
<dbReference type="RefSeq" id="WP_157855640.1">
    <property type="nucleotide sequence ID" value="NZ_JBFACJ010000037.1"/>
</dbReference>
<comment type="caution">
    <text evidence="2">The sequence shown here is derived from an EMBL/GenBank/DDBJ whole genome shotgun (WGS) entry which is preliminary data.</text>
</comment>
<feature type="region of interest" description="Disordered" evidence="1">
    <location>
        <begin position="1"/>
        <end position="24"/>
    </location>
</feature>
<reference evidence="2 3" key="1">
    <citation type="submission" date="2024-10" db="EMBL/GenBank/DDBJ databases">
        <title>The Natural Products Discovery Center: Release of the First 8490 Sequenced Strains for Exploring Actinobacteria Biosynthetic Diversity.</title>
        <authorList>
            <person name="Kalkreuter E."/>
            <person name="Kautsar S.A."/>
            <person name="Yang D."/>
            <person name="Bader C.D."/>
            <person name="Teijaro C.N."/>
            <person name="Fluegel L."/>
            <person name="Davis C.M."/>
            <person name="Simpson J.R."/>
            <person name="Lauterbach L."/>
            <person name="Steele A.D."/>
            <person name="Gui C."/>
            <person name="Meng S."/>
            <person name="Li G."/>
            <person name="Viehrig K."/>
            <person name="Ye F."/>
            <person name="Su P."/>
            <person name="Kiefer A.F."/>
            <person name="Nichols A."/>
            <person name="Cepeda A.J."/>
            <person name="Yan W."/>
            <person name="Fan B."/>
            <person name="Jiang Y."/>
            <person name="Adhikari A."/>
            <person name="Zheng C.-J."/>
            <person name="Schuster L."/>
            <person name="Cowan T.M."/>
            <person name="Smanski M.J."/>
            <person name="Chevrette M.G."/>
            <person name="De Carvalho L.P.S."/>
            <person name="Shen B."/>
        </authorList>
    </citation>
    <scope>NUCLEOTIDE SEQUENCE [LARGE SCALE GENOMIC DNA]</scope>
    <source>
        <strain evidence="2 3">NPDC013366</strain>
    </source>
</reference>
<keyword evidence="3" id="KW-1185">Reference proteome</keyword>
<gene>
    <name evidence="2" type="ORF">ACF1HC_06380</name>
</gene>
<evidence type="ECO:0000313" key="3">
    <source>
        <dbReference type="Proteomes" id="UP001603418"/>
    </source>
</evidence>
<dbReference type="EMBL" id="JBICBM010000003">
    <property type="protein sequence ID" value="MFF9881237.1"/>
    <property type="molecule type" value="Genomic_DNA"/>
</dbReference>